<keyword evidence="8" id="KW-0808">Transferase</keyword>
<dbReference type="EC" id="2.2.1.6" evidence="8"/>
<dbReference type="InterPro" id="IPR027271">
    <property type="entry name" value="Acetolactate_synth/TF_NikR_C"/>
</dbReference>
<evidence type="ECO:0000256" key="7">
    <source>
        <dbReference type="ARBA" id="ARBA00048670"/>
    </source>
</evidence>
<dbReference type="SUPFAM" id="SSF55021">
    <property type="entry name" value="ACT-like"/>
    <property type="match status" value="2"/>
</dbReference>
<evidence type="ECO:0000313" key="10">
    <source>
        <dbReference type="EMBL" id="TCS81386.1"/>
    </source>
</evidence>
<dbReference type="Gene3D" id="3.30.70.1150">
    <property type="entry name" value="ACT-like. Chain A, domain 2"/>
    <property type="match status" value="1"/>
</dbReference>
<reference evidence="10 11" key="1">
    <citation type="submission" date="2019-03" db="EMBL/GenBank/DDBJ databases">
        <title>Genomic Encyclopedia of Type Strains, Phase IV (KMG-IV): sequencing the most valuable type-strain genomes for metagenomic binning, comparative biology and taxonomic classification.</title>
        <authorList>
            <person name="Goeker M."/>
        </authorList>
    </citation>
    <scope>NUCLEOTIDE SEQUENCE [LARGE SCALE GENOMIC DNA]</scope>
    <source>
        <strain evidence="10 11">DSM 20467</strain>
    </source>
</reference>
<dbReference type="CDD" id="cd04878">
    <property type="entry name" value="ACT_AHAS"/>
    <property type="match status" value="1"/>
</dbReference>
<accession>A0A4R3KDM3</accession>
<dbReference type="PROSITE" id="PS51671">
    <property type="entry name" value="ACT"/>
    <property type="match status" value="1"/>
</dbReference>
<keyword evidence="11" id="KW-1185">Reference proteome</keyword>
<comment type="pathway">
    <text evidence="1 8">Amino-acid biosynthesis; L-isoleucine biosynthesis; L-isoleucine from 2-oxobutanoate: step 1/4.</text>
</comment>
<dbReference type="InterPro" id="IPR045865">
    <property type="entry name" value="ACT-like_dom_sf"/>
</dbReference>
<dbReference type="NCBIfam" id="NF008864">
    <property type="entry name" value="PRK11895.1"/>
    <property type="match status" value="1"/>
</dbReference>
<evidence type="ECO:0000259" key="9">
    <source>
        <dbReference type="PROSITE" id="PS51671"/>
    </source>
</evidence>
<keyword evidence="6 8" id="KW-0100">Branched-chain amino acid biosynthesis</keyword>
<dbReference type="AlphaFoldDB" id="A0A4R3KDM3"/>
<dbReference type="OrthoDB" id="9787365at2"/>
<comment type="function">
    <text evidence="8">Catalyzes the conversion of 2 pyruvate molecules into acetolactate in the first common step of the biosynthetic pathway of the branched-amino acids such as leucine, isoleucine, and valine.</text>
</comment>
<dbReference type="PANTHER" id="PTHR30239:SF0">
    <property type="entry name" value="ACETOLACTATE SYNTHASE SMALL SUBUNIT 1, CHLOROPLASTIC"/>
    <property type="match status" value="1"/>
</dbReference>
<evidence type="ECO:0000256" key="5">
    <source>
        <dbReference type="ARBA" id="ARBA00022605"/>
    </source>
</evidence>
<comment type="caution">
    <text evidence="10">The sequence shown here is derived from an EMBL/GenBank/DDBJ whole genome shotgun (WGS) entry which is preliminary data.</text>
</comment>
<comment type="similarity">
    <text evidence="3 8">Belongs to the acetolactate synthase small subunit family.</text>
</comment>
<dbReference type="InterPro" id="IPR039557">
    <property type="entry name" value="AHAS_ACT"/>
</dbReference>
<dbReference type="Pfam" id="PF10369">
    <property type="entry name" value="ALS_ss_C"/>
    <property type="match status" value="1"/>
</dbReference>
<name>A0A4R3KDM3_9FIRM</name>
<dbReference type="GO" id="GO:0009097">
    <property type="term" value="P:isoleucine biosynthetic process"/>
    <property type="evidence" value="ECO:0007669"/>
    <property type="project" value="UniProtKB-UniRule"/>
</dbReference>
<dbReference type="RefSeq" id="WP_132547236.1">
    <property type="nucleotide sequence ID" value="NZ_SMAA01000002.1"/>
</dbReference>
<dbReference type="GO" id="GO:0003984">
    <property type="term" value="F:acetolactate synthase activity"/>
    <property type="evidence" value="ECO:0007669"/>
    <property type="project" value="UniProtKB-UniRule"/>
</dbReference>
<dbReference type="UniPathway" id="UPA00047">
    <property type="reaction ID" value="UER00055"/>
</dbReference>
<feature type="domain" description="ACT" evidence="9">
    <location>
        <begin position="4"/>
        <end position="79"/>
    </location>
</feature>
<dbReference type="InterPro" id="IPR054480">
    <property type="entry name" value="AHAS_small-like_ACT"/>
</dbReference>
<dbReference type="Proteomes" id="UP000295188">
    <property type="component" value="Unassembled WGS sequence"/>
</dbReference>
<comment type="pathway">
    <text evidence="2 8">Amino-acid biosynthesis; L-valine biosynthesis; L-valine from pyruvate: step 1/4.</text>
</comment>
<protein>
    <recommendedName>
        <fullName evidence="8">Acetolactate synthase small subunit</fullName>
        <shortName evidence="8">AHAS</shortName>
        <shortName evidence="8">ALS</shortName>
        <ecNumber evidence="8">2.2.1.6</ecNumber>
    </recommendedName>
    <alternativeName>
        <fullName evidence="8">Acetohydroxy-acid synthase small subunit</fullName>
    </alternativeName>
</protein>
<evidence type="ECO:0000256" key="2">
    <source>
        <dbReference type="ARBA" id="ARBA00005025"/>
    </source>
</evidence>
<dbReference type="InterPro" id="IPR019455">
    <property type="entry name" value="Acetolactate_synth_ssu_C"/>
</dbReference>
<gene>
    <name evidence="10" type="ORF">EDC37_10286</name>
</gene>
<evidence type="ECO:0000256" key="8">
    <source>
        <dbReference type="RuleBase" id="RU368092"/>
    </source>
</evidence>
<comment type="catalytic activity">
    <reaction evidence="7 8">
        <text>2 pyruvate + H(+) = (2S)-2-acetolactate + CO2</text>
        <dbReference type="Rhea" id="RHEA:25249"/>
        <dbReference type="ChEBI" id="CHEBI:15361"/>
        <dbReference type="ChEBI" id="CHEBI:15378"/>
        <dbReference type="ChEBI" id="CHEBI:16526"/>
        <dbReference type="ChEBI" id="CHEBI:58476"/>
        <dbReference type="EC" id="2.2.1.6"/>
    </reaction>
</comment>
<dbReference type="InterPro" id="IPR002912">
    <property type="entry name" value="ACT_dom"/>
</dbReference>
<sequence length="166" mass="18330">MKYQIAILVENKPGVLTHVSGLISRRAFNIETINAGYTEEDAVTRINVVVNAYSEMELNKVIHQMSKLIDVIKIVNISELPSISRELVLIKVKADTPAVRADIINIANIFRAHIVDVGHENVVLELTGEQDKLAALTDMLSCYEVLEVARTGPIALSRGITPIKNM</sequence>
<comment type="subunit">
    <text evidence="4 8">Dimer of large and small chains.</text>
</comment>
<evidence type="ECO:0000313" key="11">
    <source>
        <dbReference type="Proteomes" id="UP000295188"/>
    </source>
</evidence>
<evidence type="ECO:0000256" key="6">
    <source>
        <dbReference type="ARBA" id="ARBA00023304"/>
    </source>
</evidence>
<dbReference type="GO" id="GO:0009099">
    <property type="term" value="P:L-valine biosynthetic process"/>
    <property type="evidence" value="ECO:0007669"/>
    <property type="project" value="UniProtKB-UniRule"/>
</dbReference>
<dbReference type="NCBIfam" id="TIGR00119">
    <property type="entry name" value="acolac_sm"/>
    <property type="match status" value="1"/>
</dbReference>
<dbReference type="EMBL" id="SMAA01000002">
    <property type="protein sequence ID" value="TCS81386.1"/>
    <property type="molecule type" value="Genomic_DNA"/>
</dbReference>
<dbReference type="Pfam" id="PF22629">
    <property type="entry name" value="ACT_AHAS_ss"/>
    <property type="match status" value="1"/>
</dbReference>
<organism evidence="10 11">
    <name type="scientific">Pectinatus cerevisiiphilus</name>
    <dbReference type="NCBI Taxonomy" id="86956"/>
    <lineage>
        <taxon>Bacteria</taxon>
        <taxon>Bacillati</taxon>
        <taxon>Bacillota</taxon>
        <taxon>Negativicutes</taxon>
        <taxon>Selenomonadales</taxon>
        <taxon>Selenomonadaceae</taxon>
        <taxon>Pectinatus</taxon>
    </lineage>
</organism>
<evidence type="ECO:0000256" key="3">
    <source>
        <dbReference type="ARBA" id="ARBA00006341"/>
    </source>
</evidence>
<dbReference type="FunFam" id="3.30.70.1150:FF:000001">
    <property type="entry name" value="Acetolactate synthase small subunit"/>
    <property type="match status" value="1"/>
</dbReference>
<dbReference type="UniPathway" id="UPA00049">
    <property type="reaction ID" value="UER00059"/>
</dbReference>
<dbReference type="InterPro" id="IPR004789">
    <property type="entry name" value="Acetalactate_synth_ssu"/>
</dbReference>
<keyword evidence="5 8" id="KW-0028">Amino-acid biosynthesis</keyword>
<evidence type="ECO:0000256" key="4">
    <source>
        <dbReference type="ARBA" id="ARBA00011744"/>
    </source>
</evidence>
<evidence type="ECO:0000256" key="1">
    <source>
        <dbReference type="ARBA" id="ARBA00004974"/>
    </source>
</evidence>
<dbReference type="GO" id="GO:1990610">
    <property type="term" value="F:acetolactate synthase regulator activity"/>
    <property type="evidence" value="ECO:0007669"/>
    <property type="project" value="UniProtKB-UniRule"/>
</dbReference>
<dbReference type="Gene3D" id="3.30.70.260">
    <property type="match status" value="1"/>
</dbReference>
<dbReference type="GO" id="GO:0005829">
    <property type="term" value="C:cytosol"/>
    <property type="evidence" value="ECO:0007669"/>
    <property type="project" value="TreeGrafter"/>
</dbReference>
<dbReference type="PANTHER" id="PTHR30239">
    <property type="entry name" value="ACETOLACTATE SYNTHASE SMALL SUBUNIT"/>
    <property type="match status" value="1"/>
</dbReference>
<proteinExistence type="inferred from homology"/>